<evidence type="ECO:0000256" key="2">
    <source>
        <dbReference type="ARBA" id="ARBA00022690"/>
    </source>
</evidence>
<accession>A0A914BD11</accession>
<dbReference type="RefSeq" id="XP_038074123.1">
    <property type="nucleotide sequence ID" value="XM_038218195.1"/>
</dbReference>
<evidence type="ECO:0000313" key="8">
    <source>
        <dbReference type="Proteomes" id="UP000887568"/>
    </source>
</evidence>
<comment type="similarity">
    <text evidence="1">Belongs to the cystatin family.</text>
</comment>
<dbReference type="GO" id="GO:0004869">
    <property type="term" value="F:cysteine-type endopeptidase inhibitor activity"/>
    <property type="evidence" value="ECO:0007669"/>
    <property type="project" value="UniProtKB-KW"/>
</dbReference>
<dbReference type="GO" id="GO:0031982">
    <property type="term" value="C:vesicle"/>
    <property type="evidence" value="ECO:0007669"/>
    <property type="project" value="TreeGrafter"/>
</dbReference>
<dbReference type="InterPro" id="IPR046350">
    <property type="entry name" value="Cystatin_sf"/>
</dbReference>
<keyword evidence="4" id="KW-1015">Disulfide bond</keyword>
<keyword evidence="2" id="KW-0646">Protease inhibitor</keyword>
<dbReference type="Gene3D" id="3.10.450.10">
    <property type="match status" value="1"/>
</dbReference>
<dbReference type="SMART" id="SM00043">
    <property type="entry name" value="CY"/>
    <property type="match status" value="1"/>
</dbReference>
<name>A0A914BD11_PATMI</name>
<dbReference type="FunFam" id="3.10.450.10:FF:000004">
    <property type="entry name" value="Cystatin C"/>
    <property type="match status" value="1"/>
</dbReference>
<sequence>MSSLLLLTGVFLVSLVTLSASSGLGGLEPAKVDEAGVLRSAHFAMGQINKKSNALYASKMTKIINAQKQVVSGMNYYLTIETTETECKNTGPIDDLDSCELLDKPKKQICEVVVNEELWMKENPRKLLDSSCQ</sequence>
<dbReference type="EnsemblMetazoa" id="XM_038218195.1">
    <property type="protein sequence ID" value="XP_038074123.1"/>
    <property type="gene ID" value="LOC119742154"/>
</dbReference>
<evidence type="ECO:0000256" key="1">
    <source>
        <dbReference type="ARBA" id="ARBA00009403"/>
    </source>
</evidence>
<evidence type="ECO:0000256" key="4">
    <source>
        <dbReference type="ARBA" id="ARBA00023157"/>
    </source>
</evidence>
<dbReference type="OMA" id="MWKVIVP"/>
<dbReference type="PANTHER" id="PTHR46186">
    <property type="entry name" value="CYSTATIN"/>
    <property type="match status" value="1"/>
</dbReference>
<feature type="chain" id="PRO_5037999662" description="Cystatin domain-containing protein" evidence="5">
    <location>
        <begin position="22"/>
        <end position="133"/>
    </location>
</feature>
<dbReference type="PANTHER" id="PTHR46186:SF2">
    <property type="entry name" value="CYSTATIN"/>
    <property type="match status" value="1"/>
</dbReference>
<keyword evidence="3" id="KW-0789">Thiol protease inhibitor</keyword>
<dbReference type="AlphaFoldDB" id="A0A914BD11"/>
<dbReference type="InterPro" id="IPR018073">
    <property type="entry name" value="Prot_inh_cystat_CS"/>
</dbReference>
<dbReference type="GO" id="GO:0005737">
    <property type="term" value="C:cytoplasm"/>
    <property type="evidence" value="ECO:0007669"/>
    <property type="project" value="TreeGrafter"/>
</dbReference>
<reference evidence="7" key="1">
    <citation type="submission" date="2022-11" db="UniProtKB">
        <authorList>
            <consortium name="EnsemblMetazoa"/>
        </authorList>
    </citation>
    <scope>IDENTIFICATION</scope>
</reference>
<dbReference type="Pfam" id="PF00031">
    <property type="entry name" value="Cystatin"/>
    <property type="match status" value="1"/>
</dbReference>
<evidence type="ECO:0000259" key="6">
    <source>
        <dbReference type="SMART" id="SM00043"/>
    </source>
</evidence>
<keyword evidence="8" id="KW-1185">Reference proteome</keyword>
<dbReference type="SUPFAM" id="SSF54403">
    <property type="entry name" value="Cystatin/monellin"/>
    <property type="match status" value="1"/>
</dbReference>
<protein>
    <recommendedName>
        <fullName evidence="6">Cystatin domain-containing protein</fullName>
    </recommendedName>
</protein>
<dbReference type="OrthoDB" id="1908104at2759"/>
<keyword evidence="5" id="KW-0732">Signal</keyword>
<dbReference type="PROSITE" id="PS00287">
    <property type="entry name" value="CYSTATIN"/>
    <property type="match status" value="1"/>
</dbReference>
<dbReference type="InterPro" id="IPR000010">
    <property type="entry name" value="Cystatin_dom"/>
</dbReference>
<evidence type="ECO:0000256" key="5">
    <source>
        <dbReference type="SAM" id="SignalP"/>
    </source>
</evidence>
<evidence type="ECO:0000256" key="3">
    <source>
        <dbReference type="ARBA" id="ARBA00022704"/>
    </source>
</evidence>
<dbReference type="Proteomes" id="UP000887568">
    <property type="component" value="Unplaced"/>
</dbReference>
<dbReference type="GO" id="GO:0005615">
    <property type="term" value="C:extracellular space"/>
    <property type="evidence" value="ECO:0007669"/>
    <property type="project" value="TreeGrafter"/>
</dbReference>
<dbReference type="GeneID" id="119742154"/>
<organism evidence="7 8">
    <name type="scientific">Patiria miniata</name>
    <name type="common">Bat star</name>
    <name type="synonym">Asterina miniata</name>
    <dbReference type="NCBI Taxonomy" id="46514"/>
    <lineage>
        <taxon>Eukaryota</taxon>
        <taxon>Metazoa</taxon>
        <taxon>Echinodermata</taxon>
        <taxon>Eleutherozoa</taxon>
        <taxon>Asterozoa</taxon>
        <taxon>Asteroidea</taxon>
        <taxon>Valvatacea</taxon>
        <taxon>Valvatida</taxon>
        <taxon>Asterinidae</taxon>
        <taxon>Patiria</taxon>
    </lineage>
</organism>
<evidence type="ECO:0000313" key="7">
    <source>
        <dbReference type="EnsemblMetazoa" id="XP_038074123.1"/>
    </source>
</evidence>
<feature type="domain" description="Cystatin" evidence="6">
    <location>
        <begin position="22"/>
        <end position="133"/>
    </location>
</feature>
<proteinExistence type="inferred from homology"/>
<dbReference type="CDD" id="cd00042">
    <property type="entry name" value="CY"/>
    <property type="match status" value="1"/>
</dbReference>
<feature type="signal peptide" evidence="5">
    <location>
        <begin position="1"/>
        <end position="21"/>
    </location>
</feature>